<evidence type="ECO:0000256" key="7">
    <source>
        <dbReference type="SAM" id="MobiDB-lite"/>
    </source>
</evidence>
<dbReference type="Proteomes" id="UP000515163">
    <property type="component" value="Unplaced"/>
</dbReference>
<feature type="transmembrane region" description="Helical" evidence="8">
    <location>
        <begin position="183"/>
        <end position="206"/>
    </location>
</feature>
<dbReference type="KEGG" id="aten:116305211"/>
<keyword evidence="3 8" id="KW-0812">Transmembrane</keyword>
<feature type="transmembrane region" description="Helical" evidence="8">
    <location>
        <begin position="115"/>
        <end position="134"/>
    </location>
</feature>
<dbReference type="GO" id="GO:0016020">
    <property type="term" value="C:membrane"/>
    <property type="evidence" value="ECO:0007669"/>
    <property type="project" value="UniProtKB-SubCell"/>
</dbReference>
<keyword evidence="5 8" id="KW-0472">Membrane</keyword>
<dbReference type="PANTHER" id="PTHR19444:SF13">
    <property type="entry name" value="PROTEIN UNC-93 HOMOLOG A"/>
    <property type="match status" value="1"/>
</dbReference>
<keyword evidence="4 8" id="KW-1133">Transmembrane helix</keyword>
<feature type="transmembrane region" description="Helical" evidence="8">
    <location>
        <begin position="140"/>
        <end position="162"/>
    </location>
</feature>
<dbReference type="SUPFAM" id="SSF103473">
    <property type="entry name" value="MFS general substrate transporter"/>
    <property type="match status" value="1"/>
</dbReference>
<feature type="region of interest" description="Disordered" evidence="7">
    <location>
        <begin position="492"/>
        <end position="517"/>
    </location>
</feature>
<evidence type="ECO:0000256" key="5">
    <source>
        <dbReference type="ARBA" id="ARBA00023136"/>
    </source>
</evidence>
<evidence type="ECO:0000256" key="2">
    <source>
        <dbReference type="ARBA" id="ARBA00009172"/>
    </source>
</evidence>
<sequence length="517" mass="57797">MEHRVENGKIENGFALPENTKPTVIDSQNAKTLDVSMMTPAQKRREKIAILKNVLTISMGFLFLFTAFQSLQNLQSSLNVDEGRGLASLSVIYASLIVSCMFVPPYLIGRLGCKWALVVSMISYVLYTVANYYVQWWTLIPASFLVGLSAAPLWSSKCAYLTTSAIRYCELNKETQEAVVTRFFGIFFLIFQSGQIWGNLISSMVLKTGEGEDAFRPNAAEVCGAKFFTMPKDPVNKTNSTHASYKPPQKLVITMLSIYVAIGAFAVVFIMIFLKRLTGSMSRKKDEVSGMKLLIATMKHVWQDHRMKLIVPLTIYSGLEQAFVFGDFTAAFVTCSIGIHRVGLVMICFGVTDAAFSFILGKLTQYTGRFPIFLAGFFVHLTAIVTMLVWMPSRDYVWVFYVLAALQGFCDAIWQTQINALYGCYFPDNQEPAFSNYRLWESLGFVVAFAYGNYLGISVKLYILLTVLLQGMMGYFASEIIHYRKEKNSLDISPGPGTEMAQTNAALEGEDQLSKKA</sequence>
<feature type="transmembrane region" description="Helical" evidence="8">
    <location>
        <begin position="339"/>
        <end position="360"/>
    </location>
</feature>
<feature type="transmembrane region" description="Helical" evidence="8">
    <location>
        <begin position="437"/>
        <end position="455"/>
    </location>
</feature>
<feature type="transmembrane region" description="Helical" evidence="8">
    <location>
        <begin position="88"/>
        <end position="108"/>
    </location>
</feature>
<dbReference type="Pfam" id="PF05978">
    <property type="entry name" value="UNC-93"/>
    <property type="match status" value="1"/>
</dbReference>
<dbReference type="Gene3D" id="1.20.1250.20">
    <property type="entry name" value="MFS general substrate transporter like domains"/>
    <property type="match status" value="2"/>
</dbReference>
<name>A0A6P8IV48_ACTTE</name>
<feature type="transmembrane region" description="Helical" evidence="8">
    <location>
        <begin position="48"/>
        <end position="68"/>
    </location>
</feature>
<evidence type="ECO:0000256" key="6">
    <source>
        <dbReference type="ARBA" id="ARBA00023180"/>
    </source>
</evidence>
<feature type="transmembrane region" description="Helical" evidence="8">
    <location>
        <begin position="251"/>
        <end position="274"/>
    </location>
</feature>
<organism evidence="9 10">
    <name type="scientific">Actinia tenebrosa</name>
    <name type="common">Australian red waratah sea anemone</name>
    <dbReference type="NCBI Taxonomy" id="6105"/>
    <lineage>
        <taxon>Eukaryota</taxon>
        <taxon>Metazoa</taxon>
        <taxon>Cnidaria</taxon>
        <taxon>Anthozoa</taxon>
        <taxon>Hexacorallia</taxon>
        <taxon>Actiniaria</taxon>
        <taxon>Actiniidae</taxon>
        <taxon>Actinia</taxon>
    </lineage>
</organism>
<gene>
    <name evidence="10" type="primary">LOC116305211</name>
</gene>
<dbReference type="InterPro" id="IPR010291">
    <property type="entry name" value="Ion_channel_UNC-93"/>
</dbReference>
<feature type="transmembrane region" description="Helical" evidence="8">
    <location>
        <begin position="372"/>
        <end position="390"/>
    </location>
</feature>
<keyword evidence="6" id="KW-0325">Glycoprotein</keyword>
<proteinExistence type="inferred from homology"/>
<dbReference type="GeneID" id="116305211"/>
<evidence type="ECO:0000313" key="9">
    <source>
        <dbReference type="Proteomes" id="UP000515163"/>
    </source>
</evidence>
<keyword evidence="9" id="KW-1185">Reference proteome</keyword>
<protein>
    <submittedName>
        <fullName evidence="10">Protein unc-93 homolog A-like</fullName>
    </submittedName>
</protein>
<dbReference type="InterPro" id="IPR036259">
    <property type="entry name" value="MFS_trans_sf"/>
</dbReference>
<dbReference type="AlphaFoldDB" id="A0A6P8IV48"/>
<dbReference type="InterPro" id="IPR051951">
    <property type="entry name" value="UNC-93_regulatory"/>
</dbReference>
<dbReference type="FunCoup" id="A0A6P8IV48">
    <property type="interactions" value="685"/>
</dbReference>
<comment type="similarity">
    <text evidence="2">Belongs to the unc-93 family.</text>
</comment>
<dbReference type="FunFam" id="1.20.1250.20:FF:000290">
    <property type="entry name" value="Unc-93 homolog A"/>
    <property type="match status" value="1"/>
</dbReference>
<evidence type="ECO:0000313" key="10">
    <source>
        <dbReference type="RefSeq" id="XP_031570929.1"/>
    </source>
</evidence>
<dbReference type="InParanoid" id="A0A6P8IV48"/>
<dbReference type="RefSeq" id="XP_031570929.1">
    <property type="nucleotide sequence ID" value="XM_031715069.1"/>
</dbReference>
<reference evidence="10" key="1">
    <citation type="submission" date="2025-08" db="UniProtKB">
        <authorList>
            <consortium name="RefSeq"/>
        </authorList>
    </citation>
    <scope>IDENTIFICATION</scope>
    <source>
        <tissue evidence="10">Tentacle</tissue>
    </source>
</reference>
<accession>A0A6P8IV48</accession>
<evidence type="ECO:0000256" key="8">
    <source>
        <dbReference type="SAM" id="Phobius"/>
    </source>
</evidence>
<comment type="subcellular location">
    <subcellularLocation>
        <location evidence="1">Membrane</location>
        <topology evidence="1">Multi-pass membrane protein</topology>
    </subcellularLocation>
</comment>
<dbReference type="CDD" id="cd17406">
    <property type="entry name" value="MFS_unc93A_like"/>
    <property type="match status" value="1"/>
</dbReference>
<evidence type="ECO:0000256" key="3">
    <source>
        <dbReference type="ARBA" id="ARBA00022692"/>
    </source>
</evidence>
<evidence type="ECO:0000256" key="1">
    <source>
        <dbReference type="ARBA" id="ARBA00004141"/>
    </source>
</evidence>
<feature type="transmembrane region" description="Helical" evidence="8">
    <location>
        <begin position="396"/>
        <end position="416"/>
    </location>
</feature>
<dbReference type="PANTHER" id="PTHR19444">
    <property type="entry name" value="UNC-93 RELATED"/>
    <property type="match status" value="1"/>
</dbReference>
<evidence type="ECO:0000256" key="4">
    <source>
        <dbReference type="ARBA" id="ARBA00022989"/>
    </source>
</evidence>
<dbReference type="OrthoDB" id="78663at2759"/>